<evidence type="ECO:0000313" key="2">
    <source>
        <dbReference type="Proteomes" id="UP001374535"/>
    </source>
</evidence>
<proteinExistence type="predicted"/>
<sequence length="113" mass="13357">MAYRAELGSLQNMSQSRTRMYGELLITQETRSCKINEMGKHYICCVGKTSFLYSLADIYKKKVYSYEDIEGASLEMVGMRSLFFTRNVDKERHFHIFYIIYHTFLNHLQKSDS</sequence>
<gene>
    <name evidence="1" type="ORF">V8G54_003298</name>
</gene>
<keyword evidence="2" id="KW-1185">Reference proteome</keyword>
<dbReference type="AlphaFoldDB" id="A0AAQ3SDZ8"/>
<organism evidence="1 2">
    <name type="scientific">Vigna mungo</name>
    <name type="common">Black gram</name>
    <name type="synonym">Phaseolus mungo</name>
    <dbReference type="NCBI Taxonomy" id="3915"/>
    <lineage>
        <taxon>Eukaryota</taxon>
        <taxon>Viridiplantae</taxon>
        <taxon>Streptophyta</taxon>
        <taxon>Embryophyta</taxon>
        <taxon>Tracheophyta</taxon>
        <taxon>Spermatophyta</taxon>
        <taxon>Magnoliopsida</taxon>
        <taxon>eudicotyledons</taxon>
        <taxon>Gunneridae</taxon>
        <taxon>Pentapetalae</taxon>
        <taxon>rosids</taxon>
        <taxon>fabids</taxon>
        <taxon>Fabales</taxon>
        <taxon>Fabaceae</taxon>
        <taxon>Papilionoideae</taxon>
        <taxon>50 kb inversion clade</taxon>
        <taxon>NPAAA clade</taxon>
        <taxon>indigoferoid/millettioid clade</taxon>
        <taxon>Phaseoleae</taxon>
        <taxon>Vigna</taxon>
    </lineage>
</organism>
<dbReference type="Proteomes" id="UP001374535">
    <property type="component" value="Chromosome 1"/>
</dbReference>
<name>A0AAQ3SDZ8_VIGMU</name>
<protein>
    <submittedName>
        <fullName evidence="1">Uncharacterized protein</fullName>
    </submittedName>
</protein>
<evidence type="ECO:0000313" key="1">
    <source>
        <dbReference type="EMBL" id="WVZ24754.1"/>
    </source>
</evidence>
<accession>A0AAQ3SDZ8</accession>
<dbReference type="EMBL" id="CP144700">
    <property type="protein sequence ID" value="WVZ24754.1"/>
    <property type="molecule type" value="Genomic_DNA"/>
</dbReference>
<reference evidence="1 2" key="1">
    <citation type="journal article" date="2023" name="Life. Sci Alliance">
        <title>Evolutionary insights into 3D genome organization and epigenetic landscape of Vigna mungo.</title>
        <authorList>
            <person name="Junaid A."/>
            <person name="Singh B."/>
            <person name="Bhatia S."/>
        </authorList>
    </citation>
    <scope>NUCLEOTIDE SEQUENCE [LARGE SCALE GENOMIC DNA]</scope>
    <source>
        <strain evidence="1">Urdbean</strain>
    </source>
</reference>